<evidence type="ECO:0000256" key="8">
    <source>
        <dbReference type="SAM" id="SignalP"/>
    </source>
</evidence>
<dbReference type="GO" id="GO:0019706">
    <property type="term" value="F:protein-cysteine S-palmitoyltransferase activity"/>
    <property type="evidence" value="ECO:0007669"/>
    <property type="project" value="UniProtKB-EC"/>
</dbReference>
<evidence type="ECO:0000256" key="2">
    <source>
        <dbReference type="ARBA" id="ARBA00022679"/>
    </source>
</evidence>
<keyword evidence="6 7" id="KW-0012">Acyltransferase</keyword>
<keyword evidence="3 7" id="KW-0812">Transmembrane</keyword>
<dbReference type="EMBL" id="AUWU02000004">
    <property type="protein sequence ID" value="KAH0573848.1"/>
    <property type="molecule type" value="Genomic_DNA"/>
</dbReference>
<evidence type="ECO:0000256" key="1">
    <source>
        <dbReference type="ARBA" id="ARBA00004141"/>
    </source>
</evidence>
<evidence type="ECO:0000256" key="6">
    <source>
        <dbReference type="ARBA" id="ARBA00023315"/>
    </source>
</evidence>
<keyword evidence="2 7" id="KW-0808">Transferase</keyword>
<dbReference type="GO" id="GO:0016020">
    <property type="term" value="C:membrane"/>
    <property type="evidence" value="ECO:0007669"/>
    <property type="project" value="UniProtKB-SubCell"/>
</dbReference>
<dbReference type="EMBL" id="KI546074">
    <property type="protein sequence ID" value="EST46461.1"/>
    <property type="molecule type" value="Genomic_DNA"/>
</dbReference>
<dbReference type="RefSeq" id="XP_067764621.1">
    <property type="nucleotide sequence ID" value="XM_067907647.1"/>
</dbReference>
<feature type="signal peptide" evidence="8">
    <location>
        <begin position="1"/>
        <end position="20"/>
    </location>
</feature>
<dbReference type="InterPro" id="IPR039859">
    <property type="entry name" value="PFA4/ZDH16/20/ERF2-like"/>
</dbReference>
<dbReference type="GO" id="GO:0006612">
    <property type="term" value="P:protein targeting to membrane"/>
    <property type="evidence" value="ECO:0007669"/>
    <property type="project" value="TreeGrafter"/>
</dbReference>
<dbReference type="Pfam" id="PF01529">
    <property type="entry name" value="DHHC"/>
    <property type="match status" value="1"/>
</dbReference>
<evidence type="ECO:0000313" key="12">
    <source>
        <dbReference type="Proteomes" id="UP000018208"/>
    </source>
</evidence>
<protein>
    <recommendedName>
        <fullName evidence="7">Palmitoyltransferase</fullName>
        <ecNumber evidence="7">2.3.1.225</ecNumber>
    </recommendedName>
</protein>
<evidence type="ECO:0000313" key="10">
    <source>
        <dbReference type="EMBL" id="EST46461.1"/>
    </source>
</evidence>
<sequence length="212" mass="24805">MKSILLKLYLLLLSLQQVEQISVLQLLLIIFTFLSSYSLNKGSQAISVSESTPHRYCQKCQQNFPLRSYHVNQINKCVSSLDHFCTLLDIEIGDQNFYYFFQTVLLLTILAFCNLFINIIKLQTQDQSILVLNLVISIIVFPISFFQLLNAIMTITTGKLQQEEYLQDEFDFGLTLNFQNFTSGEQILWGTDLQKKNSKLYWWLENDYWSCF</sequence>
<proteinExistence type="inferred from homology"/>
<keyword evidence="12" id="KW-1185">Reference proteome</keyword>
<organism evidence="10">
    <name type="scientific">Spironucleus salmonicida</name>
    <dbReference type="NCBI Taxonomy" id="348837"/>
    <lineage>
        <taxon>Eukaryota</taxon>
        <taxon>Metamonada</taxon>
        <taxon>Diplomonadida</taxon>
        <taxon>Hexamitidae</taxon>
        <taxon>Hexamitinae</taxon>
        <taxon>Spironucleus</taxon>
    </lineage>
</organism>
<dbReference type="VEuPathDB" id="GiardiaDB:SS50377_23783"/>
<evidence type="ECO:0000256" key="7">
    <source>
        <dbReference type="RuleBase" id="RU079119"/>
    </source>
</evidence>
<evidence type="ECO:0000256" key="4">
    <source>
        <dbReference type="ARBA" id="ARBA00022989"/>
    </source>
</evidence>
<feature type="transmembrane region" description="Helical" evidence="7">
    <location>
        <begin position="129"/>
        <end position="149"/>
    </location>
</feature>
<feature type="chain" id="PRO_5004749253" description="Palmitoyltransferase" evidence="8">
    <location>
        <begin position="21"/>
        <end position="212"/>
    </location>
</feature>
<dbReference type="GeneID" id="94297806"/>
<evidence type="ECO:0000313" key="11">
    <source>
        <dbReference type="EMBL" id="KAH0573848.1"/>
    </source>
</evidence>
<evidence type="ECO:0000256" key="3">
    <source>
        <dbReference type="ARBA" id="ARBA00022692"/>
    </source>
</evidence>
<dbReference type="EC" id="2.3.1.225" evidence="7"/>
<gene>
    <name evidence="11" type="ORF">SS50377_23783</name>
    <name evidence="10" type="ORF">SS50377_fx079</name>
</gene>
<dbReference type="AlphaFoldDB" id="V6LRZ4"/>
<keyword evidence="4 7" id="KW-1133">Transmembrane helix</keyword>
<feature type="domain" description="Palmitoyltransferase DHHC" evidence="9">
    <location>
        <begin position="52"/>
        <end position="153"/>
    </location>
</feature>
<accession>V6LRZ4</accession>
<feature type="transmembrane region" description="Helical" evidence="7">
    <location>
        <begin position="97"/>
        <end position="117"/>
    </location>
</feature>
<comment type="domain">
    <text evidence="7">The DHHC domain is required for palmitoyltransferase activity.</text>
</comment>
<reference evidence="11" key="2">
    <citation type="submission" date="2020-12" db="EMBL/GenBank/DDBJ databases">
        <title>New Spironucleus salmonicida genome in near-complete chromosomes.</title>
        <authorList>
            <person name="Xu F."/>
            <person name="Kurt Z."/>
            <person name="Jimenez-Gonzalez A."/>
            <person name="Astvaldsson A."/>
            <person name="Andersson J.O."/>
            <person name="Svard S.G."/>
        </authorList>
    </citation>
    <scope>NUCLEOTIDE SEQUENCE</scope>
    <source>
        <strain evidence="11">ATCC 50377</strain>
    </source>
</reference>
<comment type="catalytic activity">
    <reaction evidence="7">
        <text>L-cysteinyl-[protein] + hexadecanoyl-CoA = S-hexadecanoyl-L-cysteinyl-[protein] + CoA</text>
        <dbReference type="Rhea" id="RHEA:36683"/>
        <dbReference type="Rhea" id="RHEA-COMP:10131"/>
        <dbReference type="Rhea" id="RHEA-COMP:11032"/>
        <dbReference type="ChEBI" id="CHEBI:29950"/>
        <dbReference type="ChEBI" id="CHEBI:57287"/>
        <dbReference type="ChEBI" id="CHEBI:57379"/>
        <dbReference type="ChEBI" id="CHEBI:74151"/>
        <dbReference type="EC" id="2.3.1.225"/>
    </reaction>
</comment>
<evidence type="ECO:0000256" key="5">
    <source>
        <dbReference type="ARBA" id="ARBA00023136"/>
    </source>
</evidence>
<dbReference type="PANTHER" id="PTHR22883">
    <property type="entry name" value="ZINC FINGER DHHC DOMAIN CONTAINING PROTEIN"/>
    <property type="match status" value="1"/>
</dbReference>
<dbReference type="PROSITE" id="PS50216">
    <property type="entry name" value="DHHC"/>
    <property type="match status" value="1"/>
</dbReference>
<comment type="subcellular location">
    <subcellularLocation>
        <location evidence="1">Membrane</location>
        <topology evidence="1">Multi-pass membrane protein</topology>
    </subcellularLocation>
</comment>
<dbReference type="InterPro" id="IPR001594">
    <property type="entry name" value="Palmitoyltrfase_DHHC"/>
</dbReference>
<dbReference type="KEGG" id="ssao:94297806"/>
<keyword evidence="8" id="KW-0732">Signal</keyword>
<dbReference type="Proteomes" id="UP000018208">
    <property type="component" value="Unassembled WGS sequence"/>
</dbReference>
<comment type="similarity">
    <text evidence="7">Belongs to the DHHC palmitoyltransferase family.</text>
</comment>
<reference evidence="10 11" key="1">
    <citation type="journal article" date="2014" name="PLoS Genet.">
        <title>The Genome of Spironucleus salmonicida Highlights a Fish Pathogen Adapted to Fluctuating Environments.</title>
        <authorList>
            <person name="Xu F."/>
            <person name="Jerlstrom-Hultqvist J."/>
            <person name="Einarsson E."/>
            <person name="Astvaldsson A."/>
            <person name="Svard S.G."/>
            <person name="Andersson J.O."/>
        </authorList>
    </citation>
    <scope>NUCLEOTIDE SEQUENCE</scope>
    <source>
        <strain evidence="11">ATCC 50377</strain>
    </source>
</reference>
<dbReference type="GO" id="GO:0005794">
    <property type="term" value="C:Golgi apparatus"/>
    <property type="evidence" value="ECO:0007669"/>
    <property type="project" value="TreeGrafter"/>
</dbReference>
<keyword evidence="5 7" id="KW-0472">Membrane</keyword>
<evidence type="ECO:0000259" key="9">
    <source>
        <dbReference type="Pfam" id="PF01529"/>
    </source>
</evidence>
<name>V6LRZ4_9EUKA</name>
<dbReference type="GO" id="GO:0005783">
    <property type="term" value="C:endoplasmic reticulum"/>
    <property type="evidence" value="ECO:0007669"/>
    <property type="project" value="TreeGrafter"/>
</dbReference>